<dbReference type="GO" id="GO:0016620">
    <property type="term" value="F:oxidoreductase activity, acting on the aldehyde or oxo group of donors, NAD or NADP as acceptor"/>
    <property type="evidence" value="ECO:0007669"/>
    <property type="project" value="InterPro"/>
</dbReference>
<accession>A0A2N3Y0K2</accession>
<feature type="domain" description="Aldehyde dehydrogenase" evidence="4">
    <location>
        <begin position="35"/>
        <end position="450"/>
    </location>
</feature>
<organism evidence="5 6">
    <name type="scientific">Saccharopolyspora spinosa</name>
    <dbReference type="NCBI Taxonomy" id="60894"/>
    <lineage>
        <taxon>Bacteria</taxon>
        <taxon>Bacillati</taxon>
        <taxon>Actinomycetota</taxon>
        <taxon>Actinomycetes</taxon>
        <taxon>Pseudonocardiales</taxon>
        <taxon>Pseudonocardiaceae</taxon>
        <taxon>Saccharopolyspora</taxon>
    </lineage>
</organism>
<evidence type="ECO:0000313" key="5">
    <source>
        <dbReference type="EMBL" id="PKW16430.1"/>
    </source>
</evidence>
<evidence type="ECO:0000256" key="3">
    <source>
        <dbReference type="SAM" id="MobiDB-lite"/>
    </source>
</evidence>
<dbReference type="PANTHER" id="PTHR42804:SF1">
    <property type="entry name" value="ALDEHYDE DEHYDROGENASE-RELATED"/>
    <property type="match status" value="1"/>
</dbReference>
<dbReference type="AlphaFoldDB" id="A0A2N3Y0K2"/>
<feature type="region of interest" description="Disordered" evidence="3">
    <location>
        <begin position="25"/>
        <end position="48"/>
    </location>
</feature>
<sequence length="494" mass="50761">MTSAEHHTRPPRAQVDLIGGHWSAPAEKLTGSLDDPNTGETRQPQLATSSHNVERALAAATDLHTSGTWANAPLEDRVCLLDALAAGLADRINDIAYEDAMSTGNPLHVATATASALAPRVNSARDQLLEIGESSMLPAAGREVRLLRRPLGPAVVIGPWNAPTFVSVAKLASALAAGCPVILKPSEWAPGGCQIVAEIVADALDELGLPATTFQLVHGAAAVGSQLVSDPRVKAVTFTGGGAGGRAVAAAAAPNFTALQLELGGHNPAVVRPDADIAGTAAALAEGMTKLNGQWCEAPGKILVPEDLHDDLVDALLGQLGKLHIGHCLDDTTDVGPLAYSAHRAHLQQRVDDLVQHGGKALTSASLPALGGWFFSPTVVVGLPAEKSESELFGPAVTVHPVGSVEEALAAASGPETGLAGFVFGSDLDAALDTAARIPAGEIRINGCKLADLTDGSEQTFWNNAGIGGHGPFDMVRFFQGSRIIGVDDPGLPI</sequence>
<dbReference type="Gene3D" id="3.40.309.10">
    <property type="entry name" value="Aldehyde Dehydrogenase, Chain A, domain 2"/>
    <property type="match status" value="1"/>
</dbReference>
<evidence type="ECO:0000259" key="4">
    <source>
        <dbReference type="Pfam" id="PF00171"/>
    </source>
</evidence>
<dbReference type="Proteomes" id="UP000233786">
    <property type="component" value="Unassembled WGS sequence"/>
</dbReference>
<dbReference type="PANTHER" id="PTHR42804">
    <property type="entry name" value="ALDEHYDE DEHYDROGENASE"/>
    <property type="match status" value="1"/>
</dbReference>
<name>A0A2N3Y0K2_SACSN</name>
<proteinExistence type="inferred from homology"/>
<dbReference type="InterPro" id="IPR016161">
    <property type="entry name" value="Ald_DH/histidinol_DH"/>
</dbReference>
<dbReference type="EMBL" id="PJNB01000001">
    <property type="protein sequence ID" value="PKW16430.1"/>
    <property type="molecule type" value="Genomic_DNA"/>
</dbReference>
<evidence type="ECO:0000256" key="2">
    <source>
        <dbReference type="ARBA" id="ARBA00023002"/>
    </source>
</evidence>
<keyword evidence="2" id="KW-0560">Oxidoreductase</keyword>
<comment type="caution">
    <text evidence="5">The sequence shown here is derived from an EMBL/GenBank/DDBJ whole genome shotgun (WGS) entry which is preliminary data.</text>
</comment>
<dbReference type="Gene3D" id="3.40.605.10">
    <property type="entry name" value="Aldehyde Dehydrogenase, Chain A, domain 1"/>
    <property type="match status" value="1"/>
</dbReference>
<dbReference type="Pfam" id="PF00171">
    <property type="entry name" value="Aldedh"/>
    <property type="match status" value="1"/>
</dbReference>
<protein>
    <submittedName>
        <fullName evidence="5">Phenylacetaldehyde dehydrogenase</fullName>
    </submittedName>
</protein>
<dbReference type="InterPro" id="IPR015590">
    <property type="entry name" value="Aldehyde_DH_dom"/>
</dbReference>
<dbReference type="InterPro" id="IPR016163">
    <property type="entry name" value="Ald_DH_C"/>
</dbReference>
<dbReference type="OrthoDB" id="5720601at2"/>
<dbReference type="STRING" id="994479.GCA_000194155_07207"/>
<feature type="compositionally biased region" description="Polar residues" evidence="3">
    <location>
        <begin position="38"/>
        <end position="48"/>
    </location>
</feature>
<dbReference type="InterPro" id="IPR016162">
    <property type="entry name" value="Ald_DH_N"/>
</dbReference>
<evidence type="ECO:0000256" key="1">
    <source>
        <dbReference type="ARBA" id="ARBA00009986"/>
    </source>
</evidence>
<reference evidence="5" key="1">
    <citation type="submission" date="2017-12" db="EMBL/GenBank/DDBJ databases">
        <title>Sequencing the genomes of 1000 Actinobacteria strains.</title>
        <authorList>
            <person name="Klenk H.-P."/>
        </authorList>
    </citation>
    <scope>NUCLEOTIDE SEQUENCE [LARGE SCALE GENOMIC DNA]</scope>
    <source>
        <strain evidence="5">DSM 44228</strain>
    </source>
</reference>
<dbReference type="RefSeq" id="WP_010314751.1">
    <property type="nucleotide sequence ID" value="NZ_CP061007.1"/>
</dbReference>
<dbReference type="SUPFAM" id="SSF53720">
    <property type="entry name" value="ALDH-like"/>
    <property type="match status" value="1"/>
</dbReference>
<comment type="similarity">
    <text evidence="1">Belongs to the aldehyde dehydrogenase family.</text>
</comment>
<gene>
    <name evidence="5" type="ORF">A8926_4260</name>
</gene>
<evidence type="ECO:0000313" key="6">
    <source>
        <dbReference type="Proteomes" id="UP000233786"/>
    </source>
</evidence>
<keyword evidence="6" id="KW-1185">Reference proteome</keyword>